<accession>A0ABV0CZH2</accession>
<dbReference type="Pfam" id="PF08241">
    <property type="entry name" value="Methyltransf_11"/>
    <property type="match status" value="1"/>
</dbReference>
<dbReference type="InterPro" id="IPR013216">
    <property type="entry name" value="Methyltransf_11"/>
</dbReference>
<sequence length="244" mass="28279">MGWQAKYVTQFPQFAEVEHALEIGAGGFATAIELSNHFQHKRFYGIDFVLSARALENLADAPSNLTVVKHDARDLRVFAQGYFDLVYSVAVMEHIRELALHLEETYRILKPGGSYWFWQAPFWSCSLGHHYRHSKADCPIPDYAHLHMTRDRLEMHIIEQGRTSEVAKKATDFIFDRPDLSRIGRTDTRRIIEASPFEIAEWRDDKDERYDPEGVARVLANNIYDIPEEDLIYKGAKVHLVKRC</sequence>
<evidence type="ECO:0000259" key="1">
    <source>
        <dbReference type="Pfam" id="PF08241"/>
    </source>
</evidence>
<dbReference type="RefSeq" id="WP_346785556.1">
    <property type="nucleotide sequence ID" value="NZ_JBDLBR010000004.1"/>
</dbReference>
<protein>
    <submittedName>
        <fullName evidence="2">Class I SAM-dependent methyltransferase</fullName>
        <ecNumber evidence="2">2.1.-.-</ecNumber>
    </submittedName>
</protein>
<dbReference type="GO" id="GO:0008168">
    <property type="term" value="F:methyltransferase activity"/>
    <property type="evidence" value="ECO:0007669"/>
    <property type="project" value="UniProtKB-KW"/>
</dbReference>
<name>A0ABV0CZH2_9SPHN</name>
<organism evidence="2 3">
    <name type="scientific">Aurantiacibacter flavus</name>
    <dbReference type="NCBI Taxonomy" id="3145232"/>
    <lineage>
        <taxon>Bacteria</taxon>
        <taxon>Pseudomonadati</taxon>
        <taxon>Pseudomonadota</taxon>
        <taxon>Alphaproteobacteria</taxon>
        <taxon>Sphingomonadales</taxon>
        <taxon>Erythrobacteraceae</taxon>
        <taxon>Aurantiacibacter</taxon>
    </lineage>
</organism>
<dbReference type="EMBL" id="JBDLBR010000004">
    <property type="protein sequence ID" value="MEN7538101.1"/>
    <property type="molecule type" value="Genomic_DNA"/>
</dbReference>
<dbReference type="SUPFAM" id="SSF53335">
    <property type="entry name" value="S-adenosyl-L-methionine-dependent methyltransferases"/>
    <property type="match status" value="1"/>
</dbReference>
<gene>
    <name evidence="2" type="ORF">ABDJ38_13035</name>
</gene>
<dbReference type="Proteomes" id="UP001484535">
    <property type="component" value="Unassembled WGS sequence"/>
</dbReference>
<reference evidence="2 3" key="1">
    <citation type="submission" date="2024-05" db="EMBL/GenBank/DDBJ databases">
        <authorList>
            <person name="Park S."/>
        </authorList>
    </citation>
    <scope>NUCLEOTIDE SEQUENCE [LARGE SCALE GENOMIC DNA]</scope>
    <source>
        <strain evidence="2 3">DGU5</strain>
    </source>
</reference>
<dbReference type="Gene3D" id="3.40.50.150">
    <property type="entry name" value="Vaccinia Virus protein VP39"/>
    <property type="match status" value="1"/>
</dbReference>
<evidence type="ECO:0000313" key="2">
    <source>
        <dbReference type="EMBL" id="MEN7538101.1"/>
    </source>
</evidence>
<evidence type="ECO:0000313" key="3">
    <source>
        <dbReference type="Proteomes" id="UP001484535"/>
    </source>
</evidence>
<keyword evidence="3" id="KW-1185">Reference proteome</keyword>
<proteinExistence type="predicted"/>
<keyword evidence="2" id="KW-0489">Methyltransferase</keyword>
<feature type="domain" description="Methyltransferase type 11" evidence="1">
    <location>
        <begin position="21"/>
        <end position="116"/>
    </location>
</feature>
<keyword evidence="2" id="KW-0808">Transferase</keyword>
<dbReference type="GO" id="GO:0032259">
    <property type="term" value="P:methylation"/>
    <property type="evidence" value="ECO:0007669"/>
    <property type="project" value="UniProtKB-KW"/>
</dbReference>
<dbReference type="CDD" id="cd02440">
    <property type="entry name" value="AdoMet_MTases"/>
    <property type="match status" value="1"/>
</dbReference>
<comment type="caution">
    <text evidence="2">The sequence shown here is derived from an EMBL/GenBank/DDBJ whole genome shotgun (WGS) entry which is preliminary data.</text>
</comment>
<dbReference type="EC" id="2.1.-.-" evidence="2"/>
<dbReference type="InterPro" id="IPR029063">
    <property type="entry name" value="SAM-dependent_MTases_sf"/>
</dbReference>